<dbReference type="OMA" id="DVGPDFC"/>
<dbReference type="SUPFAM" id="SSF81321">
    <property type="entry name" value="Family A G protein-coupled receptor-like"/>
    <property type="match status" value="1"/>
</dbReference>
<dbReference type="OrthoDB" id="5984709at2759"/>
<keyword evidence="8" id="KW-0675">Receptor</keyword>
<accession>A0A8I6SGS8</accession>
<evidence type="ECO:0000313" key="14">
    <source>
        <dbReference type="Proteomes" id="UP000494040"/>
    </source>
</evidence>
<feature type="transmembrane region" description="Helical" evidence="11">
    <location>
        <begin position="211"/>
        <end position="236"/>
    </location>
</feature>
<dbReference type="Proteomes" id="UP000494040">
    <property type="component" value="Unassembled WGS sequence"/>
</dbReference>
<dbReference type="GO" id="GO:0004930">
    <property type="term" value="F:G protein-coupled receptor activity"/>
    <property type="evidence" value="ECO:0007669"/>
    <property type="project" value="UniProtKB-KW"/>
</dbReference>
<protein>
    <recommendedName>
        <fullName evidence="12">G-protein coupled receptors family 1 profile domain-containing protein</fullName>
    </recommendedName>
</protein>
<reference evidence="13" key="1">
    <citation type="submission" date="2022-01" db="UniProtKB">
        <authorList>
            <consortium name="EnsemblMetazoa"/>
        </authorList>
    </citation>
    <scope>IDENTIFICATION</scope>
</reference>
<evidence type="ECO:0000256" key="9">
    <source>
        <dbReference type="ARBA" id="ARBA00023224"/>
    </source>
</evidence>
<dbReference type="Gene3D" id="1.20.1070.10">
    <property type="entry name" value="Rhodopsin 7-helix transmembrane proteins"/>
    <property type="match status" value="1"/>
</dbReference>
<dbReference type="EnsemblMetazoa" id="XM_024226563.1">
    <property type="protein sequence ID" value="XP_024082331.1"/>
    <property type="gene ID" value="LOC106665288"/>
</dbReference>
<evidence type="ECO:0000256" key="3">
    <source>
        <dbReference type="ARBA" id="ARBA00022475"/>
    </source>
</evidence>
<feature type="transmembrane region" description="Helical" evidence="11">
    <location>
        <begin position="66"/>
        <end position="88"/>
    </location>
</feature>
<keyword evidence="5 11" id="KW-1133">Transmembrane helix</keyword>
<feature type="transmembrane region" description="Helical" evidence="11">
    <location>
        <begin position="299"/>
        <end position="319"/>
    </location>
</feature>
<dbReference type="PRINTS" id="PR00237">
    <property type="entry name" value="GPCRRHODOPSN"/>
</dbReference>
<dbReference type="PANTHER" id="PTHR24228">
    <property type="entry name" value="B2 BRADYKININ RECEPTOR/ANGIOTENSIN II RECEPTOR"/>
    <property type="match status" value="1"/>
</dbReference>
<evidence type="ECO:0000256" key="7">
    <source>
        <dbReference type="ARBA" id="ARBA00023136"/>
    </source>
</evidence>
<sequence length="405" mass="45855">MVFNEIGIMEISRFNMSHCVVVKKIIQECAKMKMEKMVLNRFNESDGWGEINPVTLSSDWSRVARLLTLAGLSVVGSLGNVYMISAVMIEDHLKKRGNTFIVNVALADLLITGVVMPASAIVILAGLDPATEVCNVQWFLAILSWLVTVLSLAATAAENYSRLCLSPETYARLTTRRVTIIVLSIWAVSIIVVTIQQIFNVGPSYCKRPSGILLYQAMTASIFFILPALLTTFYYAKTIMQVRLARTHPSFKPPVAFGWDYSLMKTNMYSFCLFFLFWVPFGVILFIDSVKSISPKLFYNLAWIALSKSCVNNFLYCILDRHFRSAYINLFHYCCCKTTVTFSRRTREVARPSGDVRVHIIPGYNMYSYTSPQRSGRECTKVTSGKRTSANRPPRPHHNRDVYEL</sequence>
<feature type="transmembrane region" description="Helical" evidence="11">
    <location>
        <begin position="138"/>
        <end position="157"/>
    </location>
</feature>
<evidence type="ECO:0000256" key="6">
    <source>
        <dbReference type="ARBA" id="ARBA00023040"/>
    </source>
</evidence>
<dbReference type="RefSeq" id="XP_024082332.1">
    <property type="nucleotide sequence ID" value="XM_024226564.1"/>
</dbReference>
<dbReference type="RefSeq" id="XP_024082331.1">
    <property type="nucleotide sequence ID" value="XM_024226563.1"/>
</dbReference>
<comment type="similarity">
    <text evidence="2">Belongs to the G-protein coupled receptor 1 family.</text>
</comment>
<dbReference type="AlphaFoldDB" id="A0A8I6SGS8"/>
<dbReference type="GeneID" id="106665288"/>
<evidence type="ECO:0000256" key="5">
    <source>
        <dbReference type="ARBA" id="ARBA00022989"/>
    </source>
</evidence>
<evidence type="ECO:0000256" key="10">
    <source>
        <dbReference type="SAM" id="MobiDB-lite"/>
    </source>
</evidence>
<feature type="transmembrane region" description="Helical" evidence="11">
    <location>
        <begin position="268"/>
        <end position="287"/>
    </location>
</feature>
<keyword evidence="9" id="KW-0807">Transducer</keyword>
<keyword evidence="7 11" id="KW-0472">Membrane</keyword>
<keyword evidence="3" id="KW-1003">Cell membrane</keyword>
<dbReference type="CDD" id="cd00637">
    <property type="entry name" value="7tm_classA_rhodopsin-like"/>
    <property type="match status" value="1"/>
</dbReference>
<dbReference type="PROSITE" id="PS50262">
    <property type="entry name" value="G_PROTEIN_RECEP_F1_2"/>
    <property type="match status" value="1"/>
</dbReference>
<dbReference type="Pfam" id="PF00001">
    <property type="entry name" value="7tm_1"/>
    <property type="match status" value="1"/>
</dbReference>
<comment type="subcellular location">
    <subcellularLocation>
        <location evidence="1">Cell membrane</location>
        <topology evidence="1">Multi-pass membrane protein</topology>
    </subcellularLocation>
</comment>
<feature type="domain" description="G-protein coupled receptors family 1 profile" evidence="12">
    <location>
        <begin position="79"/>
        <end position="316"/>
    </location>
</feature>
<feature type="compositionally biased region" description="Polar residues" evidence="10">
    <location>
        <begin position="381"/>
        <end position="391"/>
    </location>
</feature>
<feature type="region of interest" description="Disordered" evidence="10">
    <location>
        <begin position="371"/>
        <end position="405"/>
    </location>
</feature>
<dbReference type="InterPro" id="IPR000276">
    <property type="entry name" value="GPCR_Rhodpsn"/>
</dbReference>
<keyword evidence="4 11" id="KW-0812">Transmembrane</keyword>
<keyword evidence="14" id="KW-1185">Reference proteome</keyword>
<organism evidence="13 14">
    <name type="scientific">Cimex lectularius</name>
    <name type="common">Bed bug</name>
    <name type="synonym">Acanthia lectularia</name>
    <dbReference type="NCBI Taxonomy" id="79782"/>
    <lineage>
        <taxon>Eukaryota</taxon>
        <taxon>Metazoa</taxon>
        <taxon>Ecdysozoa</taxon>
        <taxon>Arthropoda</taxon>
        <taxon>Hexapoda</taxon>
        <taxon>Insecta</taxon>
        <taxon>Pterygota</taxon>
        <taxon>Neoptera</taxon>
        <taxon>Paraneoptera</taxon>
        <taxon>Hemiptera</taxon>
        <taxon>Heteroptera</taxon>
        <taxon>Panheteroptera</taxon>
        <taxon>Cimicomorpha</taxon>
        <taxon>Cimicidae</taxon>
        <taxon>Cimex</taxon>
    </lineage>
</organism>
<evidence type="ECO:0000313" key="13">
    <source>
        <dbReference type="EnsemblMetazoa" id="XP_024082332.1"/>
    </source>
</evidence>
<dbReference type="InterPro" id="IPR017452">
    <property type="entry name" value="GPCR_Rhodpsn_7TM"/>
</dbReference>
<proteinExistence type="inferred from homology"/>
<evidence type="ECO:0000259" key="12">
    <source>
        <dbReference type="PROSITE" id="PS50262"/>
    </source>
</evidence>
<feature type="transmembrane region" description="Helical" evidence="11">
    <location>
        <begin position="178"/>
        <end position="199"/>
    </location>
</feature>
<feature type="transmembrane region" description="Helical" evidence="11">
    <location>
        <begin position="100"/>
        <end position="126"/>
    </location>
</feature>
<evidence type="ECO:0000256" key="1">
    <source>
        <dbReference type="ARBA" id="ARBA00004651"/>
    </source>
</evidence>
<keyword evidence="6" id="KW-0297">G-protein coupled receptor</keyword>
<name>A0A8I6SGS8_CIMLE</name>
<dbReference type="PANTHER" id="PTHR24228:SF75">
    <property type="entry name" value="G-PROTEIN COUPLED RECEPTORS FAMILY 1 PROFILE DOMAIN-CONTAINING PROTEIN"/>
    <property type="match status" value="1"/>
</dbReference>
<evidence type="ECO:0000256" key="11">
    <source>
        <dbReference type="SAM" id="Phobius"/>
    </source>
</evidence>
<dbReference type="EnsemblMetazoa" id="XM_024226564.1">
    <property type="protein sequence ID" value="XP_024082332.1"/>
    <property type="gene ID" value="LOC106665288"/>
</dbReference>
<evidence type="ECO:0000256" key="8">
    <source>
        <dbReference type="ARBA" id="ARBA00023170"/>
    </source>
</evidence>
<evidence type="ECO:0000256" key="2">
    <source>
        <dbReference type="ARBA" id="ARBA00010663"/>
    </source>
</evidence>
<dbReference type="GO" id="GO:0005886">
    <property type="term" value="C:plasma membrane"/>
    <property type="evidence" value="ECO:0007669"/>
    <property type="project" value="UniProtKB-SubCell"/>
</dbReference>
<evidence type="ECO:0000256" key="4">
    <source>
        <dbReference type="ARBA" id="ARBA00022692"/>
    </source>
</evidence>